<dbReference type="InterPro" id="IPR032466">
    <property type="entry name" value="Metal_Hydrolase"/>
</dbReference>
<dbReference type="RefSeq" id="WP_379565648.1">
    <property type="nucleotide sequence ID" value="NZ_JBHSQK010000018.1"/>
</dbReference>
<comment type="caution">
    <text evidence="2">The sequence shown here is derived from an EMBL/GenBank/DDBJ whole genome shotgun (WGS) entry which is preliminary data.</text>
</comment>
<gene>
    <name evidence="2" type="ORF">ACFQH9_09670</name>
</gene>
<keyword evidence="3" id="KW-1185">Reference proteome</keyword>
<protein>
    <submittedName>
        <fullName evidence="2">Uncharacterized protein</fullName>
    </submittedName>
</protein>
<name>A0ABW1I6F9_9PSEU</name>
<evidence type="ECO:0000256" key="1">
    <source>
        <dbReference type="SAM" id="MobiDB-lite"/>
    </source>
</evidence>
<dbReference type="Gene3D" id="3.20.20.140">
    <property type="entry name" value="Metal-dependent hydrolases"/>
    <property type="match status" value="1"/>
</dbReference>
<evidence type="ECO:0000313" key="2">
    <source>
        <dbReference type="EMBL" id="MFC5948538.1"/>
    </source>
</evidence>
<reference evidence="3" key="1">
    <citation type="journal article" date="2019" name="Int. J. Syst. Evol. Microbiol.">
        <title>The Global Catalogue of Microorganisms (GCM) 10K type strain sequencing project: providing services to taxonomists for standard genome sequencing and annotation.</title>
        <authorList>
            <consortium name="The Broad Institute Genomics Platform"/>
            <consortium name="The Broad Institute Genome Sequencing Center for Infectious Disease"/>
            <person name="Wu L."/>
            <person name="Ma J."/>
        </authorList>
    </citation>
    <scope>NUCLEOTIDE SEQUENCE [LARGE SCALE GENOMIC DNA]</scope>
    <source>
        <strain evidence="3">CGMCC 4.7397</strain>
    </source>
</reference>
<dbReference type="EMBL" id="JBHSQK010000018">
    <property type="protein sequence ID" value="MFC5948538.1"/>
    <property type="molecule type" value="Genomic_DNA"/>
</dbReference>
<sequence length="43" mass="4811">MLHNTATPRVEVAPEPIPVRVDGREVPLHRSPTLPLTRLHHLG</sequence>
<dbReference type="SUPFAM" id="SSF51556">
    <property type="entry name" value="Metallo-dependent hydrolases"/>
    <property type="match status" value="1"/>
</dbReference>
<evidence type="ECO:0000313" key="3">
    <source>
        <dbReference type="Proteomes" id="UP001596119"/>
    </source>
</evidence>
<proteinExistence type="predicted"/>
<organism evidence="2 3">
    <name type="scientific">Pseudonocardia lutea</name>
    <dbReference type="NCBI Taxonomy" id="2172015"/>
    <lineage>
        <taxon>Bacteria</taxon>
        <taxon>Bacillati</taxon>
        <taxon>Actinomycetota</taxon>
        <taxon>Actinomycetes</taxon>
        <taxon>Pseudonocardiales</taxon>
        <taxon>Pseudonocardiaceae</taxon>
        <taxon>Pseudonocardia</taxon>
    </lineage>
</organism>
<accession>A0ABW1I6F9</accession>
<feature type="region of interest" description="Disordered" evidence="1">
    <location>
        <begin position="1"/>
        <end position="43"/>
    </location>
</feature>
<dbReference type="Proteomes" id="UP001596119">
    <property type="component" value="Unassembled WGS sequence"/>
</dbReference>